<dbReference type="GO" id="GO:0008168">
    <property type="term" value="F:methyltransferase activity"/>
    <property type="evidence" value="ECO:0007669"/>
    <property type="project" value="UniProtKB-KW"/>
</dbReference>
<dbReference type="PATRIC" id="fig|408015.6.peg.4499"/>
<dbReference type="EMBL" id="CP009922">
    <property type="protein sequence ID" value="AKG45830.1"/>
    <property type="molecule type" value="Genomic_DNA"/>
</dbReference>
<protein>
    <submittedName>
        <fullName evidence="2">Dna modification methylase</fullName>
    </submittedName>
</protein>
<dbReference type="Proteomes" id="UP000034034">
    <property type="component" value="Chromosome"/>
</dbReference>
<reference evidence="2" key="1">
    <citation type="submission" date="2019-08" db="EMBL/GenBank/DDBJ databases">
        <title>Complete genome sequence of a mangrove-derived Streptomyces xiamenensis.</title>
        <authorList>
            <person name="Xu J."/>
        </authorList>
    </citation>
    <scope>NUCLEOTIDE SEQUENCE</scope>
    <source>
        <strain evidence="2">318</strain>
    </source>
</reference>
<dbReference type="Pfam" id="PF01170">
    <property type="entry name" value="UPF0020"/>
    <property type="match status" value="1"/>
</dbReference>
<proteinExistence type="predicted"/>
<accession>A0A0F7FYJ4</accession>
<dbReference type="GO" id="GO:0032259">
    <property type="term" value="P:methylation"/>
    <property type="evidence" value="ECO:0007669"/>
    <property type="project" value="UniProtKB-KW"/>
</dbReference>
<keyword evidence="2" id="KW-0489">Methyltransferase</keyword>
<evidence type="ECO:0000313" key="3">
    <source>
        <dbReference type="Proteomes" id="UP000034034"/>
    </source>
</evidence>
<gene>
    <name evidence="2" type="ORF">SXIM_44460</name>
</gene>
<evidence type="ECO:0000259" key="1">
    <source>
        <dbReference type="Pfam" id="PF01170"/>
    </source>
</evidence>
<dbReference type="Gene3D" id="3.40.50.150">
    <property type="entry name" value="Vaccinia Virus protein VP39"/>
    <property type="match status" value="1"/>
</dbReference>
<feature type="domain" description="Ribosomal RNA large subunit methyltransferase K/L-like methyltransferase" evidence="1">
    <location>
        <begin position="144"/>
        <end position="271"/>
    </location>
</feature>
<name>A0A0F7FYJ4_9ACTN</name>
<dbReference type="STRING" id="408015.SXIM_44460"/>
<dbReference type="AlphaFoldDB" id="A0A0F7FYJ4"/>
<dbReference type="HOGENOM" id="CLU_070253_0_0_11"/>
<keyword evidence="3" id="KW-1185">Reference proteome</keyword>
<dbReference type="InterPro" id="IPR029063">
    <property type="entry name" value="SAM-dependent_MTases_sf"/>
</dbReference>
<dbReference type="SUPFAM" id="SSF53335">
    <property type="entry name" value="S-adenosyl-L-methionine-dependent methyltransferases"/>
    <property type="match status" value="1"/>
</dbReference>
<dbReference type="InterPro" id="IPR000241">
    <property type="entry name" value="RlmKL-like_Mtase"/>
</dbReference>
<dbReference type="RefSeq" id="WP_234306993.1">
    <property type="nucleotide sequence ID" value="NZ_CP009922.3"/>
</dbReference>
<keyword evidence="2" id="KW-0808">Transferase</keyword>
<evidence type="ECO:0000313" key="2">
    <source>
        <dbReference type="EMBL" id="AKG45830.1"/>
    </source>
</evidence>
<sequence>MNAMHTYGFLLLPSHNRLYAAGAADLARAELLVLSDAVLDGAVREVAAAELGGVPYVTFRAPELTAGQLRHVANLSSLYALFLIEGEPDAPALRPVPVERLDRFPSDLITIQKYPGKTNEDFTKLLLNVTAMACDAPQRLLSGGLRVLDPLCGRGTTLNQALMYGLDSAGVEQDARSVEAYENFLRHWLKAGRLKHRAESGQVRRDKRTLGRRLSVEIGENKELYKKGQSIGLTVVQADTVASDQFFRPGSFDLIVTDAPYGVRYGSRTRGEGGGLTRSPLPLLSEAVPVWARLLRTGGAIGISWNTYGATRAELAEVLADAGFEVRDTEPYRGFEHRVDQAITRDLIVARKTA</sequence>
<dbReference type="KEGG" id="sxi:SXIM_44460"/>
<organism evidence="2 3">
    <name type="scientific">Streptomyces xiamenensis</name>
    <dbReference type="NCBI Taxonomy" id="408015"/>
    <lineage>
        <taxon>Bacteria</taxon>
        <taxon>Bacillati</taxon>
        <taxon>Actinomycetota</taxon>
        <taxon>Actinomycetes</taxon>
        <taxon>Kitasatosporales</taxon>
        <taxon>Streptomycetaceae</taxon>
        <taxon>Streptomyces</taxon>
    </lineage>
</organism>